<sequence length="111" mass="12760">MINAAIMILAYAHAHPQSYQVRTVPYQNVASILLDDRVLFPEQSLFFPPNRLRVIRLPEHFAFNNPELGAWLLSLLPELSEDAEQASTNNMWLTTSHLTKARRLLIEVSFE</sequence>
<accession>A0A0C9NXG4</accession>
<evidence type="ECO:0000313" key="2">
    <source>
        <dbReference type="Proteomes" id="UP000032552"/>
    </source>
</evidence>
<dbReference type="RefSeq" id="WP_003569937.1">
    <property type="nucleotide sequence ID" value="NZ_BAYM01000083.1"/>
</dbReference>
<organism evidence="1 2">
    <name type="scientific">Lacticaseibacillus paracasei NRIC 0644</name>
    <dbReference type="NCBI Taxonomy" id="1435038"/>
    <lineage>
        <taxon>Bacteria</taxon>
        <taxon>Bacillati</taxon>
        <taxon>Bacillota</taxon>
        <taxon>Bacilli</taxon>
        <taxon>Lactobacillales</taxon>
        <taxon>Lactobacillaceae</taxon>
        <taxon>Lacticaseibacillus</taxon>
    </lineage>
</organism>
<comment type="caution">
    <text evidence="1">The sequence shown here is derived from an EMBL/GenBank/DDBJ whole genome shotgun (WGS) entry which is preliminary data.</text>
</comment>
<proteinExistence type="predicted"/>
<protein>
    <submittedName>
        <fullName evidence="1">Uncharacterized protein</fullName>
    </submittedName>
</protein>
<reference evidence="2" key="1">
    <citation type="submission" date="2014-05" db="EMBL/GenBank/DDBJ databases">
        <title>Whole genome sequencing of Lactobacillus casei NRIC0644.</title>
        <authorList>
            <person name="Atarashi H."/>
            <person name="Yoshida Y."/>
            <person name="Fujimura S."/>
            <person name="Tanaka N."/>
            <person name="Shiwa Y."/>
            <person name="Yoshikawa H."/>
            <person name="Okada S."/>
            <person name="Nakagawa J."/>
        </authorList>
    </citation>
    <scope>NUCLEOTIDE SEQUENCE [LARGE SCALE GENOMIC DNA]</scope>
    <source>
        <strain evidence="2">NRIC0644</strain>
    </source>
</reference>
<dbReference type="Proteomes" id="UP000032552">
    <property type="component" value="Unassembled WGS sequence"/>
</dbReference>
<gene>
    <name evidence="1" type="ORF">LC0644_1239</name>
</gene>
<evidence type="ECO:0000313" key="1">
    <source>
        <dbReference type="EMBL" id="GAN36650.1"/>
    </source>
</evidence>
<dbReference type="AlphaFoldDB" id="A0A0C9NXG4"/>
<name>A0A0C9NXG4_LACPA</name>
<dbReference type="EMBL" id="BAYM01000083">
    <property type="protein sequence ID" value="GAN36650.1"/>
    <property type="molecule type" value="Genomic_DNA"/>
</dbReference>